<evidence type="ECO:0000313" key="6">
    <source>
        <dbReference type="EMBL" id="QHU30588.1"/>
    </source>
</evidence>
<dbReference type="EMBL" id="MN740510">
    <property type="protein sequence ID" value="QHU30588.1"/>
    <property type="molecule type" value="Genomic_DNA"/>
</dbReference>
<dbReference type="GO" id="GO:0005739">
    <property type="term" value="C:mitochondrion"/>
    <property type="evidence" value="ECO:0007669"/>
    <property type="project" value="TreeGrafter"/>
</dbReference>
<evidence type="ECO:0000256" key="2">
    <source>
        <dbReference type="ARBA" id="ARBA00022679"/>
    </source>
</evidence>
<dbReference type="InterPro" id="IPR000398">
    <property type="entry name" value="Thymidylate_synthase"/>
</dbReference>
<dbReference type="Pfam" id="PF00186">
    <property type="entry name" value="DHFR_1"/>
    <property type="match status" value="1"/>
</dbReference>
<dbReference type="SUPFAM" id="SSF55831">
    <property type="entry name" value="Thymidylate synthase/dCMP hydroxymethylase"/>
    <property type="match status" value="1"/>
</dbReference>
<dbReference type="InterPro" id="IPR017925">
    <property type="entry name" value="DHFR_CS"/>
</dbReference>
<dbReference type="InterPro" id="IPR024072">
    <property type="entry name" value="DHFR-like_dom_sf"/>
</dbReference>
<dbReference type="PANTHER" id="PTHR11548:SF2">
    <property type="entry name" value="THYMIDYLATE SYNTHASE"/>
    <property type="match status" value="1"/>
</dbReference>
<dbReference type="PANTHER" id="PTHR11548">
    <property type="entry name" value="THYMIDYLATE SYNTHASE 1"/>
    <property type="match status" value="1"/>
</dbReference>
<dbReference type="InterPro" id="IPR045097">
    <property type="entry name" value="Thymidate_synth/dCMP_Mease"/>
</dbReference>
<name>A0A6C0LL10_9ZZZZ</name>
<sequence length="435" mass="50447">MRTFNLIYAKTNDGGIGLNNGIPWRDPQDLRHFRETTEGHIVIMGRKTLESMGKELPNRINEVLTQDNTLESALIKYSTPEFKDKTIFIIGGGAVFNYCLRYFNHKINIIYETVIHTMSNIVCDIMITPIDYSRYLKLNTKQTSLGNVITEYYHKNRDELQYHYLIERIIRRGNKRNDRTGVGTLSTFGESISFDLRDNTVPLFTSRRIPFKTMLVELLFFIKGKCSLDYLHENKCRIWDKNVEAKGQLGPMYPFQMRHAGTEYIHDDVDHTGGIDQLKNMIQLIKDDPHSRRILINNYDVKNLDKMCLNPCHVLFQVYVTGDDNDELEGIVYLRSSDVMLGLPFNIASYSMLLHILGHLTNKKATKITAMLGDTHIYLNHLDSAKELLRRQTRTFPSIHIDKKITDIDDFELEHFSLLDYENYGNLSSEMPMAV</sequence>
<dbReference type="Gene3D" id="3.30.572.10">
    <property type="entry name" value="Thymidylate synthase/dCMP hydroxymethylase domain"/>
    <property type="match status" value="1"/>
</dbReference>
<protein>
    <recommendedName>
        <fullName evidence="5">DHFR domain-containing protein</fullName>
    </recommendedName>
</protein>
<evidence type="ECO:0000256" key="4">
    <source>
        <dbReference type="ARBA" id="ARBA00023002"/>
    </source>
</evidence>
<dbReference type="SUPFAM" id="SSF53597">
    <property type="entry name" value="Dihydrofolate reductase-like"/>
    <property type="match status" value="1"/>
</dbReference>
<dbReference type="PROSITE" id="PS00075">
    <property type="entry name" value="DHFR_1"/>
    <property type="match status" value="1"/>
</dbReference>
<proteinExistence type="predicted"/>
<accession>A0A6C0LL10</accession>
<dbReference type="PRINTS" id="PR00108">
    <property type="entry name" value="THYMDSNTHASE"/>
</dbReference>
<dbReference type="GO" id="GO:0032259">
    <property type="term" value="P:methylation"/>
    <property type="evidence" value="ECO:0007669"/>
    <property type="project" value="UniProtKB-KW"/>
</dbReference>
<evidence type="ECO:0000256" key="3">
    <source>
        <dbReference type="ARBA" id="ARBA00022857"/>
    </source>
</evidence>
<dbReference type="GO" id="GO:0004146">
    <property type="term" value="F:dihydrofolate reductase activity"/>
    <property type="evidence" value="ECO:0007669"/>
    <property type="project" value="InterPro"/>
</dbReference>
<dbReference type="GO" id="GO:0006231">
    <property type="term" value="P:dTMP biosynthetic process"/>
    <property type="evidence" value="ECO:0007669"/>
    <property type="project" value="InterPro"/>
</dbReference>
<dbReference type="GO" id="GO:0005829">
    <property type="term" value="C:cytosol"/>
    <property type="evidence" value="ECO:0007669"/>
    <property type="project" value="TreeGrafter"/>
</dbReference>
<dbReference type="Gene3D" id="3.40.430.10">
    <property type="entry name" value="Dihydrofolate Reductase, subunit A"/>
    <property type="match status" value="1"/>
</dbReference>
<dbReference type="InterPro" id="IPR001796">
    <property type="entry name" value="DHFR_dom"/>
</dbReference>
<dbReference type="InterPro" id="IPR036926">
    <property type="entry name" value="Thymidate_synth/dCMP_Mease_sf"/>
</dbReference>
<organism evidence="6">
    <name type="scientific">viral metagenome</name>
    <dbReference type="NCBI Taxonomy" id="1070528"/>
    <lineage>
        <taxon>unclassified sequences</taxon>
        <taxon>metagenomes</taxon>
        <taxon>organismal metagenomes</taxon>
    </lineage>
</organism>
<dbReference type="GO" id="GO:0046654">
    <property type="term" value="P:tetrahydrofolate biosynthetic process"/>
    <property type="evidence" value="ECO:0007669"/>
    <property type="project" value="InterPro"/>
</dbReference>
<dbReference type="CDD" id="cd00351">
    <property type="entry name" value="TS_Pyrimidine_HMase"/>
    <property type="match status" value="1"/>
</dbReference>
<evidence type="ECO:0000259" key="5">
    <source>
        <dbReference type="PROSITE" id="PS51330"/>
    </source>
</evidence>
<dbReference type="CDD" id="cd00209">
    <property type="entry name" value="DHFR"/>
    <property type="match status" value="1"/>
</dbReference>
<keyword evidence="1" id="KW-0489">Methyltransferase</keyword>
<dbReference type="GO" id="GO:0004799">
    <property type="term" value="F:thymidylate synthase activity"/>
    <property type="evidence" value="ECO:0007669"/>
    <property type="project" value="InterPro"/>
</dbReference>
<dbReference type="AlphaFoldDB" id="A0A6C0LL10"/>
<dbReference type="Pfam" id="PF00303">
    <property type="entry name" value="Thymidylat_synt"/>
    <property type="match status" value="1"/>
</dbReference>
<evidence type="ECO:0000256" key="1">
    <source>
        <dbReference type="ARBA" id="ARBA00022603"/>
    </source>
</evidence>
<dbReference type="NCBIfam" id="TIGR03284">
    <property type="entry name" value="thym_sym"/>
    <property type="match status" value="1"/>
</dbReference>
<keyword evidence="4" id="KW-0560">Oxidoreductase</keyword>
<keyword evidence="3" id="KW-0521">NADP</keyword>
<reference evidence="6" key="1">
    <citation type="journal article" date="2020" name="Nature">
        <title>Giant virus diversity and host interactions through global metagenomics.</title>
        <authorList>
            <person name="Schulz F."/>
            <person name="Roux S."/>
            <person name="Paez-Espino D."/>
            <person name="Jungbluth S."/>
            <person name="Walsh D.A."/>
            <person name="Denef V.J."/>
            <person name="McMahon K.D."/>
            <person name="Konstantinidis K.T."/>
            <person name="Eloe-Fadrosh E.A."/>
            <person name="Kyrpides N.C."/>
            <person name="Woyke T."/>
        </authorList>
    </citation>
    <scope>NUCLEOTIDE SEQUENCE</scope>
    <source>
        <strain evidence="6">GVMAG-M-3300027833-19</strain>
    </source>
</reference>
<keyword evidence="2" id="KW-0808">Transferase</keyword>
<feature type="domain" description="DHFR" evidence="5">
    <location>
        <begin position="3"/>
        <end position="171"/>
    </location>
</feature>
<dbReference type="PROSITE" id="PS51330">
    <property type="entry name" value="DHFR_2"/>
    <property type="match status" value="1"/>
</dbReference>
<dbReference type="InterPro" id="IPR023451">
    <property type="entry name" value="Thymidate_synth/dCMP_Mease_dom"/>
</dbReference>